<sequence>MRGRIGVARPITSDDLVWFPFRILSLVTPWTVPTGCPSPVCKTSPNPTNFITTCFIFTNKTWTEAQQYCREKHTYLATVTNMKDMKRLINISAGDQSEAWIGLNTKPEFTRTWFWSLSGEKFDESEKNWNNNEPTDRGIQGSENCGIVYQNLTWLDQGCQWPEYFLCYDGEY</sequence>
<evidence type="ECO:0000313" key="4">
    <source>
        <dbReference type="Proteomes" id="UP000261380"/>
    </source>
</evidence>
<dbReference type="InterPro" id="IPR001304">
    <property type="entry name" value="C-type_lectin-like"/>
</dbReference>
<evidence type="ECO:0000313" key="3">
    <source>
        <dbReference type="Ensembl" id="ENSXCOP00000003217.1"/>
    </source>
</evidence>
<dbReference type="GeneTree" id="ENSGT01030000234892"/>
<dbReference type="PANTHER" id="PTHR45784">
    <property type="entry name" value="C-TYPE LECTIN DOMAIN FAMILY 20 MEMBER A-RELATED"/>
    <property type="match status" value="1"/>
</dbReference>
<dbReference type="Proteomes" id="UP000261380">
    <property type="component" value="Unplaced"/>
</dbReference>
<name>A0A3B5KXE0_9TELE</name>
<evidence type="ECO:0000259" key="2">
    <source>
        <dbReference type="PROSITE" id="PS50041"/>
    </source>
</evidence>
<dbReference type="Gene3D" id="3.10.100.10">
    <property type="entry name" value="Mannose-Binding Protein A, subunit A"/>
    <property type="match status" value="1"/>
</dbReference>
<feature type="domain" description="C-type lectin" evidence="2">
    <location>
        <begin position="50"/>
        <end position="168"/>
    </location>
</feature>
<dbReference type="SUPFAM" id="SSF56436">
    <property type="entry name" value="C-type lectin-like"/>
    <property type="match status" value="1"/>
</dbReference>
<dbReference type="PROSITE" id="PS50041">
    <property type="entry name" value="C_TYPE_LECTIN_2"/>
    <property type="match status" value="1"/>
</dbReference>
<dbReference type="InterPro" id="IPR018378">
    <property type="entry name" value="C-type_lectin_CS"/>
</dbReference>
<dbReference type="SMART" id="SM00034">
    <property type="entry name" value="CLECT"/>
    <property type="match status" value="1"/>
</dbReference>
<evidence type="ECO:0000256" key="1">
    <source>
        <dbReference type="ARBA" id="ARBA00023157"/>
    </source>
</evidence>
<reference evidence="3" key="2">
    <citation type="submission" date="2025-09" db="UniProtKB">
        <authorList>
            <consortium name="Ensembl"/>
        </authorList>
    </citation>
    <scope>IDENTIFICATION</scope>
</reference>
<proteinExistence type="predicted"/>
<dbReference type="PANTHER" id="PTHR45784:SF3">
    <property type="entry name" value="C-TYPE LECTIN DOMAIN FAMILY 4 MEMBER K-LIKE-RELATED"/>
    <property type="match status" value="1"/>
</dbReference>
<organism evidence="3 4">
    <name type="scientific">Xiphophorus couchianus</name>
    <name type="common">Monterrey platyfish</name>
    <dbReference type="NCBI Taxonomy" id="32473"/>
    <lineage>
        <taxon>Eukaryota</taxon>
        <taxon>Metazoa</taxon>
        <taxon>Chordata</taxon>
        <taxon>Craniata</taxon>
        <taxon>Vertebrata</taxon>
        <taxon>Euteleostomi</taxon>
        <taxon>Actinopterygii</taxon>
        <taxon>Neopterygii</taxon>
        <taxon>Teleostei</taxon>
        <taxon>Neoteleostei</taxon>
        <taxon>Acanthomorphata</taxon>
        <taxon>Ovalentaria</taxon>
        <taxon>Atherinomorphae</taxon>
        <taxon>Cyprinodontiformes</taxon>
        <taxon>Poeciliidae</taxon>
        <taxon>Poeciliinae</taxon>
        <taxon>Xiphophorus</taxon>
    </lineage>
</organism>
<reference evidence="3" key="1">
    <citation type="submission" date="2025-08" db="UniProtKB">
        <authorList>
            <consortium name="Ensembl"/>
        </authorList>
    </citation>
    <scope>IDENTIFICATION</scope>
</reference>
<accession>A0A3B5KXE0</accession>
<dbReference type="PROSITE" id="PS00615">
    <property type="entry name" value="C_TYPE_LECTIN_1"/>
    <property type="match status" value="1"/>
</dbReference>
<dbReference type="AlphaFoldDB" id="A0A3B5KXE0"/>
<dbReference type="InterPro" id="IPR016186">
    <property type="entry name" value="C-type_lectin-like/link_sf"/>
</dbReference>
<keyword evidence="1" id="KW-1015">Disulfide bond</keyword>
<protein>
    <recommendedName>
        <fullName evidence="2">C-type lectin domain-containing protein</fullName>
    </recommendedName>
</protein>
<dbReference type="Ensembl" id="ENSXCOT00000003254.1">
    <property type="protein sequence ID" value="ENSXCOP00000003217.1"/>
    <property type="gene ID" value="ENSXCOG00000002529.1"/>
</dbReference>
<keyword evidence="4" id="KW-1185">Reference proteome</keyword>
<dbReference type="InterPro" id="IPR016187">
    <property type="entry name" value="CTDL_fold"/>
</dbReference>
<dbReference type="Pfam" id="PF00059">
    <property type="entry name" value="Lectin_C"/>
    <property type="match status" value="1"/>
</dbReference>